<keyword evidence="7" id="KW-0675">Receptor</keyword>
<evidence type="ECO:0000256" key="2">
    <source>
        <dbReference type="ARBA" id="ARBA00022692"/>
    </source>
</evidence>
<evidence type="ECO:0000256" key="5">
    <source>
        <dbReference type="ARBA" id="ARBA00023136"/>
    </source>
</evidence>
<dbReference type="PANTHER" id="PTHR47974:SF3">
    <property type="entry name" value="RECEPTOR-LIKE SERINE_THREONINE-PROTEIN KINASE"/>
    <property type="match status" value="1"/>
</dbReference>
<protein>
    <submittedName>
        <fullName evidence="7">Putative receptor protein kinase ZmPK1</fullName>
    </submittedName>
</protein>
<keyword evidence="3" id="KW-0732">Signal</keyword>
<feature type="domain" description="Protein kinase" evidence="6">
    <location>
        <begin position="1"/>
        <end position="150"/>
    </location>
</feature>
<comment type="subcellular location">
    <subcellularLocation>
        <location evidence="1">Membrane</location>
        <topology evidence="1">Single-pass membrane protein</topology>
    </subcellularLocation>
</comment>
<evidence type="ECO:0000256" key="3">
    <source>
        <dbReference type="ARBA" id="ARBA00022729"/>
    </source>
</evidence>
<dbReference type="GO" id="GO:0004672">
    <property type="term" value="F:protein kinase activity"/>
    <property type="evidence" value="ECO:0007669"/>
    <property type="project" value="InterPro"/>
</dbReference>
<keyword evidence="5" id="KW-0472">Membrane</keyword>
<dbReference type="InterPro" id="IPR000719">
    <property type="entry name" value="Prot_kinase_dom"/>
</dbReference>
<evidence type="ECO:0000256" key="4">
    <source>
        <dbReference type="ARBA" id="ARBA00022989"/>
    </source>
</evidence>
<gene>
    <name evidence="7" type="primary">PK1_16</name>
    <name evidence="7" type="ORF">CK203_024822</name>
</gene>
<sequence>MSKLRNRGGLDNSSFSRIRGTRGYMAPEWVFNLPITSKVDVYSYGIVVLEMVTGKSPTAIPDTDAQGETEERGLIKWVRDRMNGIGARGSWIEDILDPVMQGECDMRRMEILIGVALECVEEDRDSRPTMSQIVEKLMCPEERPEEDGYLSMS</sequence>
<keyword evidence="7" id="KW-0418">Kinase</keyword>
<dbReference type="EMBL" id="QGNW01000084">
    <property type="protein sequence ID" value="RVW99898.1"/>
    <property type="molecule type" value="Genomic_DNA"/>
</dbReference>
<dbReference type="PROSITE" id="PS50011">
    <property type="entry name" value="PROTEIN_KINASE_DOM"/>
    <property type="match status" value="1"/>
</dbReference>
<dbReference type="GO" id="GO:0016020">
    <property type="term" value="C:membrane"/>
    <property type="evidence" value="ECO:0007669"/>
    <property type="project" value="UniProtKB-SubCell"/>
</dbReference>
<dbReference type="Pfam" id="PF00069">
    <property type="entry name" value="Pkinase"/>
    <property type="match status" value="1"/>
</dbReference>
<accession>A0A438IT53</accession>
<dbReference type="Proteomes" id="UP000288805">
    <property type="component" value="Unassembled WGS sequence"/>
</dbReference>
<keyword evidence="2" id="KW-0812">Transmembrane</keyword>
<evidence type="ECO:0000256" key="1">
    <source>
        <dbReference type="ARBA" id="ARBA00004167"/>
    </source>
</evidence>
<keyword evidence="4" id="KW-1133">Transmembrane helix</keyword>
<name>A0A438IT53_VITVI</name>
<dbReference type="PANTHER" id="PTHR47974">
    <property type="entry name" value="OS07G0415500 PROTEIN"/>
    <property type="match status" value="1"/>
</dbReference>
<proteinExistence type="predicted"/>
<dbReference type="GO" id="GO:0005524">
    <property type="term" value="F:ATP binding"/>
    <property type="evidence" value="ECO:0007669"/>
    <property type="project" value="InterPro"/>
</dbReference>
<keyword evidence="7" id="KW-0808">Transferase</keyword>
<evidence type="ECO:0000313" key="8">
    <source>
        <dbReference type="Proteomes" id="UP000288805"/>
    </source>
</evidence>
<organism evidence="7 8">
    <name type="scientific">Vitis vinifera</name>
    <name type="common">Grape</name>
    <dbReference type="NCBI Taxonomy" id="29760"/>
    <lineage>
        <taxon>Eukaryota</taxon>
        <taxon>Viridiplantae</taxon>
        <taxon>Streptophyta</taxon>
        <taxon>Embryophyta</taxon>
        <taxon>Tracheophyta</taxon>
        <taxon>Spermatophyta</taxon>
        <taxon>Magnoliopsida</taxon>
        <taxon>eudicotyledons</taxon>
        <taxon>Gunneridae</taxon>
        <taxon>Pentapetalae</taxon>
        <taxon>rosids</taxon>
        <taxon>Vitales</taxon>
        <taxon>Vitaceae</taxon>
        <taxon>Viteae</taxon>
        <taxon>Vitis</taxon>
    </lineage>
</organism>
<dbReference type="AlphaFoldDB" id="A0A438IT53"/>
<dbReference type="InterPro" id="IPR011009">
    <property type="entry name" value="Kinase-like_dom_sf"/>
</dbReference>
<evidence type="ECO:0000313" key="7">
    <source>
        <dbReference type="EMBL" id="RVW99898.1"/>
    </source>
</evidence>
<comment type="caution">
    <text evidence="7">The sequence shown here is derived from an EMBL/GenBank/DDBJ whole genome shotgun (WGS) entry which is preliminary data.</text>
</comment>
<dbReference type="SUPFAM" id="SSF56112">
    <property type="entry name" value="Protein kinase-like (PK-like)"/>
    <property type="match status" value="1"/>
</dbReference>
<evidence type="ECO:0000259" key="6">
    <source>
        <dbReference type="PROSITE" id="PS50011"/>
    </source>
</evidence>
<dbReference type="Gene3D" id="1.10.510.10">
    <property type="entry name" value="Transferase(Phosphotransferase) domain 1"/>
    <property type="match status" value="1"/>
</dbReference>
<reference evidence="7 8" key="1">
    <citation type="journal article" date="2018" name="PLoS Genet.">
        <title>Population sequencing reveals clonal diversity and ancestral inbreeding in the grapevine cultivar Chardonnay.</title>
        <authorList>
            <person name="Roach M.J."/>
            <person name="Johnson D.L."/>
            <person name="Bohlmann J."/>
            <person name="van Vuuren H.J."/>
            <person name="Jones S.J."/>
            <person name="Pretorius I.S."/>
            <person name="Schmidt S.A."/>
            <person name="Borneman A.R."/>
        </authorList>
    </citation>
    <scope>NUCLEOTIDE SEQUENCE [LARGE SCALE GENOMIC DNA]</scope>
    <source>
        <strain evidence="8">cv. Chardonnay</strain>
        <tissue evidence="7">Leaf</tissue>
    </source>
</reference>